<name>A0AAX2EQ28_9ENTR</name>
<evidence type="ECO:0000313" key="4">
    <source>
        <dbReference type="Proteomes" id="UP000198760"/>
    </source>
</evidence>
<dbReference type="EMBL" id="FOYJ01000003">
    <property type="protein sequence ID" value="SFR07001.1"/>
    <property type="molecule type" value="Genomic_DNA"/>
</dbReference>
<keyword evidence="1" id="KW-0812">Transmembrane</keyword>
<dbReference type="Proteomes" id="UP000199173">
    <property type="component" value="Unassembled WGS sequence"/>
</dbReference>
<dbReference type="Proteomes" id="UP000198760">
    <property type="component" value="Unassembled WGS sequence"/>
</dbReference>
<gene>
    <name evidence="3" type="ORF">SAMN03159428_01555</name>
    <name evidence="2" type="ORF">SAMN03159514_01561</name>
</gene>
<organism evidence="2 5">
    <name type="scientific">Kosakonia radicincitans</name>
    <dbReference type="NCBI Taxonomy" id="283686"/>
    <lineage>
        <taxon>Bacteria</taxon>
        <taxon>Pseudomonadati</taxon>
        <taxon>Pseudomonadota</taxon>
        <taxon>Gammaproteobacteria</taxon>
        <taxon>Enterobacterales</taxon>
        <taxon>Enterobacteriaceae</taxon>
        <taxon>Kosakonia</taxon>
    </lineage>
</organism>
<sequence length="74" mass="8264">MMSMCLNFNEPAIFIILVAYRLASFTSILKVFPGMRSKHDNGVFMAGKQEAKPLTFKAVEMIKPGDKDKADIPL</sequence>
<evidence type="ECO:0000256" key="1">
    <source>
        <dbReference type="SAM" id="Phobius"/>
    </source>
</evidence>
<dbReference type="AlphaFoldDB" id="A0AAX2EQ28"/>
<keyword evidence="1" id="KW-1133">Transmembrane helix</keyword>
<dbReference type="EMBL" id="FPAV01000003">
    <property type="protein sequence ID" value="SFT67222.1"/>
    <property type="molecule type" value="Genomic_DNA"/>
</dbReference>
<reference evidence="4 5" key="1">
    <citation type="submission" date="2016-10" db="EMBL/GenBank/DDBJ databases">
        <authorList>
            <person name="Varghese N."/>
            <person name="Submissions S."/>
        </authorList>
    </citation>
    <scope>NUCLEOTIDE SEQUENCE [LARGE SCALE GENOMIC DNA]</scope>
    <source>
        <strain evidence="3 4">NFIX06</strain>
        <strain evidence="2 5">NFIX08</strain>
    </source>
</reference>
<feature type="transmembrane region" description="Helical" evidence="1">
    <location>
        <begin position="12"/>
        <end position="32"/>
    </location>
</feature>
<protein>
    <submittedName>
        <fullName evidence="2">Uncharacterized protein</fullName>
    </submittedName>
</protein>
<comment type="caution">
    <text evidence="2">The sequence shown here is derived from an EMBL/GenBank/DDBJ whole genome shotgun (WGS) entry which is preliminary data.</text>
</comment>
<accession>A0AAX2EQ28</accession>
<keyword evidence="1" id="KW-0472">Membrane</keyword>
<evidence type="ECO:0000313" key="5">
    <source>
        <dbReference type="Proteomes" id="UP000199173"/>
    </source>
</evidence>
<evidence type="ECO:0000313" key="3">
    <source>
        <dbReference type="EMBL" id="SFT67222.1"/>
    </source>
</evidence>
<evidence type="ECO:0000313" key="2">
    <source>
        <dbReference type="EMBL" id="SFR07001.1"/>
    </source>
</evidence>
<keyword evidence="4" id="KW-1185">Reference proteome</keyword>
<proteinExistence type="predicted"/>